<dbReference type="PANTHER" id="PTHR37810:SF5">
    <property type="entry name" value="IMMUNITY PROTEIN SDPI"/>
    <property type="match status" value="1"/>
</dbReference>
<feature type="transmembrane region" description="Helical" evidence="1">
    <location>
        <begin position="120"/>
        <end position="138"/>
    </location>
</feature>
<feature type="transmembrane region" description="Helical" evidence="1">
    <location>
        <begin position="48"/>
        <end position="69"/>
    </location>
</feature>
<dbReference type="Pfam" id="PF07853">
    <property type="entry name" value="DUF1648"/>
    <property type="match status" value="1"/>
</dbReference>
<feature type="transmembrane region" description="Helical" evidence="1">
    <location>
        <begin position="90"/>
        <end position="114"/>
    </location>
</feature>
<keyword evidence="1" id="KW-1133">Transmembrane helix</keyword>
<keyword evidence="1" id="KW-0472">Membrane</keyword>
<gene>
    <name evidence="3" type="ORF">COX77_02965</name>
</gene>
<evidence type="ECO:0000313" key="4">
    <source>
        <dbReference type="Proteomes" id="UP000230405"/>
    </source>
</evidence>
<feature type="transmembrane region" description="Helical" evidence="1">
    <location>
        <begin position="166"/>
        <end position="184"/>
    </location>
</feature>
<evidence type="ECO:0000313" key="3">
    <source>
        <dbReference type="EMBL" id="PIZ98949.1"/>
    </source>
</evidence>
<accession>A0A2M7VEQ9</accession>
<protein>
    <recommendedName>
        <fullName evidence="2">DUF1648 domain-containing protein</fullName>
    </recommendedName>
</protein>
<organism evidence="3 4">
    <name type="scientific">Candidatus Komeilibacteria bacterium CG_4_10_14_0_2_um_filter_37_10</name>
    <dbReference type="NCBI Taxonomy" id="1974470"/>
    <lineage>
        <taxon>Bacteria</taxon>
        <taxon>Candidatus Komeiliibacteriota</taxon>
    </lineage>
</organism>
<comment type="caution">
    <text evidence="3">The sequence shown here is derived from an EMBL/GenBank/DDBJ whole genome shotgun (WGS) entry which is preliminary data.</text>
</comment>
<sequence>MMTKFNIKKEWPAIILIALATVASLYFYQHFPERVPTHWNFAGEADGYSAKAFAAFFFPALIIVLYLLFNFLPKLDPKRDRYEEFVPVYLRFKLVLVAFFVILYFISSLVGIGYNLPINVVVPIMVGLLFIFIGNYLGKIKQNWFIGIRTPWTLANEEVWNKTHRVGGWAFIIAGVLFLITPLVANRWSIIAILILVGITIISVIVYSYILFKKISKKTP</sequence>
<dbReference type="PANTHER" id="PTHR37810">
    <property type="entry name" value="IMMUNITY PROTEIN SDPI"/>
    <property type="match status" value="1"/>
</dbReference>
<feature type="transmembrane region" description="Helical" evidence="1">
    <location>
        <begin position="190"/>
        <end position="212"/>
    </location>
</feature>
<name>A0A2M7VEQ9_9BACT</name>
<reference evidence="4" key="1">
    <citation type="submission" date="2017-09" db="EMBL/GenBank/DDBJ databases">
        <title>Depth-based differentiation of microbial function through sediment-hosted aquifers and enrichment of novel symbionts in the deep terrestrial subsurface.</title>
        <authorList>
            <person name="Probst A.J."/>
            <person name="Ladd B."/>
            <person name="Jarett J.K."/>
            <person name="Geller-Mcgrath D.E."/>
            <person name="Sieber C.M.K."/>
            <person name="Emerson J.B."/>
            <person name="Anantharaman K."/>
            <person name="Thomas B.C."/>
            <person name="Malmstrom R."/>
            <person name="Stieglmeier M."/>
            <person name="Klingl A."/>
            <person name="Woyke T."/>
            <person name="Ryan C.M."/>
            <person name="Banfield J.F."/>
        </authorList>
    </citation>
    <scope>NUCLEOTIDE SEQUENCE [LARGE SCALE GENOMIC DNA]</scope>
</reference>
<proteinExistence type="predicted"/>
<dbReference type="InterPro" id="IPR025962">
    <property type="entry name" value="SdpI/YhfL"/>
</dbReference>
<keyword evidence="1" id="KW-0812">Transmembrane</keyword>
<evidence type="ECO:0000256" key="1">
    <source>
        <dbReference type="SAM" id="Phobius"/>
    </source>
</evidence>
<feature type="transmembrane region" description="Helical" evidence="1">
    <location>
        <begin position="12"/>
        <end position="28"/>
    </location>
</feature>
<dbReference type="InterPro" id="IPR026272">
    <property type="entry name" value="SdpI"/>
</dbReference>
<dbReference type="GO" id="GO:0009636">
    <property type="term" value="P:response to toxic substance"/>
    <property type="evidence" value="ECO:0007669"/>
    <property type="project" value="TreeGrafter"/>
</dbReference>
<dbReference type="Proteomes" id="UP000230405">
    <property type="component" value="Unassembled WGS sequence"/>
</dbReference>
<evidence type="ECO:0000259" key="2">
    <source>
        <dbReference type="Pfam" id="PF07853"/>
    </source>
</evidence>
<dbReference type="AlphaFoldDB" id="A0A2M7VEQ9"/>
<dbReference type="Pfam" id="PF13630">
    <property type="entry name" value="SdpI"/>
    <property type="match status" value="1"/>
</dbReference>
<dbReference type="EMBL" id="PFPO01000055">
    <property type="protein sequence ID" value="PIZ98949.1"/>
    <property type="molecule type" value="Genomic_DNA"/>
</dbReference>
<dbReference type="InterPro" id="IPR012867">
    <property type="entry name" value="DUF1648"/>
</dbReference>
<feature type="domain" description="DUF1648" evidence="2">
    <location>
        <begin position="15"/>
        <end position="63"/>
    </location>
</feature>
<dbReference type="PIRSF" id="PIRSF038959">
    <property type="entry name" value="SdpI"/>
    <property type="match status" value="1"/>
</dbReference>